<dbReference type="PANTHER" id="PTHR45138:SF24">
    <property type="entry name" value="DIGUANYLATE CYCLASE DGCC-RELATED"/>
    <property type="match status" value="1"/>
</dbReference>
<dbReference type="RefSeq" id="WP_219749026.1">
    <property type="nucleotide sequence ID" value="NZ_JAHXZN010000004.1"/>
</dbReference>
<comment type="caution">
    <text evidence="4">The sequence shown here is derived from an EMBL/GenBank/DDBJ whole genome shotgun (WGS) entry which is preliminary data.</text>
</comment>
<dbReference type="InterPro" id="IPR000160">
    <property type="entry name" value="GGDEF_dom"/>
</dbReference>
<dbReference type="EMBL" id="JAHXZN010000004">
    <property type="protein sequence ID" value="MBW6531633.1"/>
    <property type="molecule type" value="Genomic_DNA"/>
</dbReference>
<dbReference type="PANTHER" id="PTHR45138">
    <property type="entry name" value="REGULATORY COMPONENTS OF SENSORY TRANSDUCTION SYSTEM"/>
    <property type="match status" value="1"/>
</dbReference>
<name>A0ABS7BPV3_9SPHN</name>
<dbReference type="SMART" id="SM00267">
    <property type="entry name" value="GGDEF"/>
    <property type="match status" value="1"/>
</dbReference>
<evidence type="ECO:0000256" key="2">
    <source>
        <dbReference type="SAM" id="Coils"/>
    </source>
</evidence>
<feature type="domain" description="GGDEF" evidence="3">
    <location>
        <begin position="227"/>
        <end position="359"/>
    </location>
</feature>
<sequence>MATRPHPTPAPTPAPLRRMLDWLSPARRAQRIDERLAARRRLFDSIGELLFASRLAPSPRNYGLVHSYLSGEDVATSVAVAEALRATGTLSEAAAARIADGQETTELGPDTLARIAETLEARIGECLGAAGQSRRTAEQFGSAIEGEAARLAEDPAATIARIAALTRDAVTATRLAEAQLERTRREADSLRRDLRQARRAAERDHLTGLPNRRALEAALRALDAGDTPATVALCDIDDFKQVNDRFGHAAGDRVLRFVAGFLERELGGDVLVARHGGEEFACLFRRADARAAMARLDAARERLSARSLVNQETGLAFDRVTFSAGVAPLGEDGGAAALAEADLALYAAKHAGKNRVCAG</sequence>
<dbReference type="InterPro" id="IPR043128">
    <property type="entry name" value="Rev_trsase/Diguanyl_cyclase"/>
</dbReference>
<dbReference type="SUPFAM" id="SSF55073">
    <property type="entry name" value="Nucleotide cyclase"/>
    <property type="match status" value="1"/>
</dbReference>
<organism evidence="4 5">
    <name type="scientific">Sphingomonas citri</name>
    <dbReference type="NCBI Taxonomy" id="2862499"/>
    <lineage>
        <taxon>Bacteria</taxon>
        <taxon>Pseudomonadati</taxon>
        <taxon>Pseudomonadota</taxon>
        <taxon>Alphaproteobacteria</taxon>
        <taxon>Sphingomonadales</taxon>
        <taxon>Sphingomonadaceae</taxon>
        <taxon>Sphingomonas</taxon>
    </lineage>
</organism>
<feature type="coiled-coil region" evidence="2">
    <location>
        <begin position="173"/>
        <end position="204"/>
    </location>
</feature>
<keyword evidence="2" id="KW-0175">Coiled coil</keyword>
<dbReference type="InterPro" id="IPR029787">
    <property type="entry name" value="Nucleotide_cyclase"/>
</dbReference>
<dbReference type="Proteomes" id="UP000759103">
    <property type="component" value="Unassembled WGS sequence"/>
</dbReference>
<dbReference type="EC" id="2.7.7.65" evidence="1"/>
<evidence type="ECO:0000313" key="4">
    <source>
        <dbReference type="EMBL" id="MBW6531633.1"/>
    </source>
</evidence>
<gene>
    <name evidence="4" type="ORF">KZ820_12890</name>
</gene>
<dbReference type="Gene3D" id="3.30.70.270">
    <property type="match status" value="1"/>
</dbReference>
<evidence type="ECO:0000256" key="1">
    <source>
        <dbReference type="ARBA" id="ARBA00012528"/>
    </source>
</evidence>
<evidence type="ECO:0000313" key="5">
    <source>
        <dbReference type="Proteomes" id="UP000759103"/>
    </source>
</evidence>
<dbReference type="NCBIfam" id="TIGR00254">
    <property type="entry name" value="GGDEF"/>
    <property type="match status" value="1"/>
</dbReference>
<keyword evidence="5" id="KW-1185">Reference proteome</keyword>
<dbReference type="InterPro" id="IPR050469">
    <property type="entry name" value="Diguanylate_Cyclase"/>
</dbReference>
<proteinExistence type="predicted"/>
<accession>A0ABS7BPV3</accession>
<dbReference type="PROSITE" id="PS50887">
    <property type="entry name" value="GGDEF"/>
    <property type="match status" value="1"/>
</dbReference>
<evidence type="ECO:0000259" key="3">
    <source>
        <dbReference type="PROSITE" id="PS50887"/>
    </source>
</evidence>
<dbReference type="CDD" id="cd01949">
    <property type="entry name" value="GGDEF"/>
    <property type="match status" value="1"/>
</dbReference>
<protein>
    <recommendedName>
        <fullName evidence="1">diguanylate cyclase</fullName>
        <ecNumber evidence="1">2.7.7.65</ecNumber>
    </recommendedName>
</protein>
<reference evidence="4 5" key="1">
    <citation type="submission" date="2021-07" db="EMBL/GenBank/DDBJ databases">
        <title>Sphingomonas sp.</title>
        <authorList>
            <person name="Feng G."/>
            <person name="Li J."/>
            <person name="Pan M."/>
        </authorList>
    </citation>
    <scope>NUCLEOTIDE SEQUENCE [LARGE SCALE GENOMIC DNA]</scope>
    <source>
        <strain evidence="4 5">RRHST34</strain>
    </source>
</reference>
<dbReference type="Pfam" id="PF00990">
    <property type="entry name" value="GGDEF"/>
    <property type="match status" value="1"/>
</dbReference>